<dbReference type="AlphaFoldDB" id="A0A1S2LNK1"/>
<organism evidence="2">
    <name type="scientific">Anaerobacillus isosaccharinicus</name>
    <dbReference type="NCBI Taxonomy" id="1532552"/>
    <lineage>
        <taxon>Bacteria</taxon>
        <taxon>Bacillati</taxon>
        <taxon>Bacillota</taxon>
        <taxon>Bacilli</taxon>
        <taxon>Bacillales</taxon>
        <taxon>Bacillaceae</taxon>
        <taxon>Anaerobacillus</taxon>
    </lineage>
</organism>
<accession>A0A1S2LNK1</accession>
<protein>
    <recommendedName>
        <fullName evidence="3">Cytoplasmic protein</fullName>
    </recommendedName>
</protein>
<comment type="caution">
    <text evidence="2">The sequence shown here is derived from an EMBL/GenBank/DDBJ whole genome shotgun (WGS) entry which is preliminary data.</text>
</comment>
<reference evidence="2" key="1">
    <citation type="submission" date="2016-10" db="EMBL/GenBank/DDBJ databases">
        <title>Draft genome sequences of four alkaliphilic bacteria belonging to the Anaerobacillus genus.</title>
        <authorList>
            <person name="Bassil N.M."/>
            <person name="Lloyd J.R."/>
        </authorList>
    </citation>
    <scope>NUCLEOTIDE SEQUENCE [LARGE SCALE GENOMIC DNA]</scope>
    <source>
        <strain evidence="2">NB2006</strain>
    </source>
</reference>
<evidence type="ECO:0000313" key="2">
    <source>
        <dbReference type="EMBL" id="OIJ13780.1"/>
    </source>
</evidence>
<sequence>MGDLIISGNGSTAGGTFRNVKLNGNGKIQGDTYCEVLECNGASKIEGNVKANSTVVNGSTKISGNLTSERVSFSGSSKVEGDLTFENLISKGASKVAGGVKGEKLLVEGTIAIGKDCEVEEANFQGGFTIDGLLNADKIFVSLHGKSYAKEIGGETIKVTKSNGTSLGLDKIFKVLSRDLTAEVIEGDIVELEYTKAKVVRGNTIKIGIGCEIELVEYKNELETNKSAKVIESRKID</sequence>
<gene>
    <name evidence="2" type="ORF">AWH56_13225</name>
    <name evidence="1" type="ORF">AWH56_13625</name>
</gene>
<name>A0A1S2LNK1_9BACI</name>
<evidence type="ECO:0000313" key="1">
    <source>
        <dbReference type="EMBL" id="OIJ13521.1"/>
    </source>
</evidence>
<evidence type="ECO:0008006" key="3">
    <source>
        <dbReference type="Google" id="ProtNLM"/>
    </source>
</evidence>
<dbReference type="EMBL" id="LQXD01000121">
    <property type="protein sequence ID" value="OIJ13780.1"/>
    <property type="molecule type" value="Genomic_DNA"/>
</dbReference>
<proteinExistence type="predicted"/>
<dbReference type="InterPro" id="IPR007607">
    <property type="entry name" value="BacA/B"/>
</dbReference>
<dbReference type="Pfam" id="PF04519">
    <property type="entry name" value="Bactofilin"/>
    <property type="match status" value="1"/>
</dbReference>
<dbReference type="EMBL" id="LQXD01000123">
    <property type="protein sequence ID" value="OIJ13521.1"/>
    <property type="molecule type" value="Genomic_DNA"/>
</dbReference>